<name>A0A8T3D1S8_9TELE</name>
<feature type="domain" description="TERF1-interacting nuclear factor 2 N-terminal" evidence="2">
    <location>
        <begin position="28"/>
        <end position="72"/>
    </location>
</feature>
<feature type="region of interest" description="Disordered" evidence="1">
    <location>
        <begin position="255"/>
        <end position="293"/>
    </location>
</feature>
<dbReference type="OrthoDB" id="9948370at2759"/>
<dbReference type="PANTHER" id="PTHR15512:SF2">
    <property type="match status" value="1"/>
</dbReference>
<evidence type="ECO:0000259" key="2">
    <source>
        <dbReference type="Pfam" id="PF14973"/>
    </source>
</evidence>
<evidence type="ECO:0000313" key="4">
    <source>
        <dbReference type="Proteomes" id="UP000829720"/>
    </source>
</evidence>
<keyword evidence="4" id="KW-1185">Reference proteome</keyword>
<comment type="caution">
    <text evidence="3">The sequence shown here is derived from an EMBL/GenBank/DDBJ whole genome shotgun (WGS) entry which is preliminary data.</text>
</comment>
<dbReference type="Proteomes" id="UP000829720">
    <property type="component" value="Unassembled WGS sequence"/>
</dbReference>
<reference evidence="3" key="1">
    <citation type="submission" date="2021-01" db="EMBL/GenBank/DDBJ databases">
        <authorList>
            <person name="Zahm M."/>
            <person name="Roques C."/>
            <person name="Cabau C."/>
            <person name="Klopp C."/>
            <person name="Donnadieu C."/>
            <person name="Jouanno E."/>
            <person name="Lampietro C."/>
            <person name="Louis A."/>
            <person name="Herpin A."/>
            <person name="Echchiki A."/>
            <person name="Berthelot C."/>
            <person name="Parey E."/>
            <person name="Roest-Crollius H."/>
            <person name="Braasch I."/>
            <person name="Postlethwait J."/>
            <person name="Bobe J."/>
            <person name="Montfort J."/>
            <person name="Bouchez O."/>
            <person name="Begum T."/>
            <person name="Mejri S."/>
            <person name="Adams A."/>
            <person name="Chen W.-J."/>
            <person name="Guiguen Y."/>
        </authorList>
    </citation>
    <scope>NUCLEOTIDE SEQUENCE</scope>
    <source>
        <tissue evidence="3">Blood</tissue>
    </source>
</reference>
<protein>
    <recommendedName>
        <fullName evidence="2">TERF1-interacting nuclear factor 2 N-terminal domain-containing protein</fullName>
    </recommendedName>
</protein>
<dbReference type="Pfam" id="PF14973">
    <property type="entry name" value="TINF2_N"/>
    <property type="match status" value="1"/>
</dbReference>
<sequence length="375" mass="42527">MGVHDRSLLLSSLHQLVPPLQLMSAAMWQVVQQQDMVHYGKLEEFVSLVMETVPELLSDRQRTQLTVGLRERTTGGRASPVEIESKTDTALQVVLWELLSRLEQLLPVPDLKQTVSWLNAAPSVLEECVQSVCKPQQLKTLLQHHRGLGHLDRNDTCPALEVVDSNKQTDPLSFLSSAFPSEDMKAEPVMDSKDYTAVELKSSLDRIEDAEEMREMETGYGMSREEQDILSDLKEEEERQSVMVEMKNGVRDEEGLWRQQVEESDEQRKRDVNEQITHSDRGKNERKSEHEEGEELSKLVLSCLLRQPRVLIGRCDIKGISVPVASPLHSVSGKRGQRLRSPWGQKEALLMMQKNAAICHLERPLRKLPASSENG</sequence>
<dbReference type="PANTHER" id="PTHR15512">
    <property type="entry name" value="TERF1-INTERACTING NUCLEAR FACTOR 2"/>
    <property type="match status" value="1"/>
</dbReference>
<dbReference type="InterPro" id="IPR039098">
    <property type="entry name" value="TINF2"/>
</dbReference>
<dbReference type="InterPro" id="IPR029400">
    <property type="entry name" value="TINF2_N"/>
</dbReference>
<dbReference type="GO" id="GO:0016233">
    <property type="term" value="P:telomere capping"/>
    <property type="evidence" value="ECO:0007669"/>
    <property type="project" value="InterPro"/>
</dbReference>
<proteinExistence type="predicted"/>
<dbReference type="GO" id="GO:0042162">
    <property type="term" value="F:telomeric DNA binding"/>
    <property type="evidence" value="ECO:0007669"/>
    <property type="project" value="TreeGrafter"/>
</dbReference>
<evidence type="ECO:0000256" key="1">
    <source>
        <dbReference type="SAM" id="MobiDB-lite"/>
    </source>
</evidence>
<dbReference type="AlphaFoldDB" id="A0A8T3D1S8"/>
<evidence type="ECO:0000313" key="3">
    <source>
        <dbReference type="EMBL" id="KAI1888765.1"/>
    </source>
</evidence>
<organism evidence="3 4">
    <name type="scientific">Albula goreensis</name>
    <dbReference type="NCBI Taxonomy" id="1534307"/>
    <lineage>
        <taxon>Eukaryota</taxon>
        <taxon>Metazoa</taxon>
        <taxon>Chordata</taxon>
        <taxon>Craniata</taxon>
        <taxon>Vertebrata</taxon>
        <taxon>Euteleostomi</taxon>
        <taxon>Actinopterygii</taxon>
        <taxon>Neopterygii</taxon>
        <taxon>Teleostei</taxon>
        <taxon>Albuliformes</taxon>
        <taxon>Albulidae</taxon>
        <taxon>Albula</taxon>
    </lineage>
</organism>
<dbReference type="GO" id="GO:1904356">
    <property type="term" value="P:regulation of telomere maintenance via telomere lengthening"/>
    <property type="evidence" value="ECO:0007669"/>
    <property type="project" value="TreeGrafter"/>
</dbReference>
<accession>A0A8T3D1S8</accession>
<feature type="compositionally biased region" description="Basic and acidic residues" evidence="1">
    <location>
        <begin position="266"/>
        <end position="290"/>
    </location>
</feature>
<dbReference type="CDD" id="cd11657">
    <property type="entry name" value="TIN2_N"/>
    <property type="match status" value="1"/>
</dbReference>
<gene>
    <name evidence="3" type="ORF">AGOR_G00172090</name>
</gene>
<dbReference type="GO" id="GO:0070187">
    <property type="term" value="C:shelterin complex"/>
    <property type="evidence" value="ECO:0007669"/>
    <property type="project" value="InterPro"/>
</dbReference>
<dbReference type="EMBL" id="JAERUA010000016">
    <property type="protein sequence ID" value="KAI1888765.1"/>
    <property type="molecule type" value="Genomic_DNA"/>
</dbReference>